<evidence type="ECO:0000256" key="2">
    <source>
        <dbReference type="ARBA" id="ARBA00022741"/>
    </source>
</evidence>
<dbReference type="Pfam" id="PF00271">
    <property type="entry name" value="Helicase_C"/>
    <property type="match status" value="1"/>
</dbReference>
<evidence type="ECO:0000256" key="3">
    <source>
        <dbReference type="ARBA" id="ARBA00022801"/>
    </source>
</evidence>
<dbReference type="CDD" id="cd16449">
    <property type="entry name" value="RING-HC"/>
    <property type="match status" value="1"/>
</dbReference>
<feature type="region of interest" description="Disordered" evidence="7">
    <location>
        <begin position="1013"/>
        <end position="1098"/>
    </location>
</feature>
<dbReference type="InterPro" id="IPR014001">
    <property type="entry name" value="Helicase_ATP-bd"/>
</dbReference>
<keyword evidence="4" id="KW-0347">Helicase</keyword>
<dbReference type="InterPro" id="IPR049730">
    <property type="entry name" value="SNF2/RAD54-like_C"/>
</dbReference>
<dbReference type="GO" id="GO:0005524">
    <property type="term" value="F:ATP binding"/>
    <property type="evidence" value="ECO:0007669"/>
    <property type="project" value="UniProtKB-KW"/>
</dbReference>
<evidence type="ECO:0000259" key="9">
    <source>
        <dbReference type="PROSITE" id="PS51192"/>
    </source>
</evidence>
<dbReference type="SUPFAM" id="SSF52540">
    <property type="entry name" value="P-loop containing nucleoside triphosphate hydrolases"/>
    <property type="match status" value="2"/>
</dbReference>
<feature type="compositionally biased region" description="Polar residues" evidence="7">
    <location>
        <begin position="77"/>
        <end position="92"/>
    </location>
</feature>
<dbReference type="SMART" id="SM00490">
    <property type="entry name" value="HELICc"/>
    <property type="match status" value="1"/>
</dbReference>
<feature type="compositionally biased region" description="Polar residues" evidence="7">
    <location>
        <begin position="183"/>
        <end position="197"/>
    </location>
</feature>
<feature type="domain" description="Helicase ATP-binding" evidence="9">
    <location>
        <begin position="578"/>
        <end position="767"/>
    </location>
</feature>
<evidence type="ECO:0000256" key="6">
    <source>
        <dbReference type="PROSITE-ProRule" id="PRU00175"/>
    </source>
</evidence>
<dbReference type="PANTHER" id="PTHR45626:SF16">
    <property type="entry name" value="ATP-DEPENDENT HELICASE ULS1"/>
    <property type="match status" value="1"/>
</dbReference>
<feature type="compositionally biased region" description="Low complexity" evidence="7">
    <location>
        <begin position="148"/>
        <end position="157"/>
    </location>
</feature>
<keyword evidence="6" id="KW-0863">Zinc-finger</keyword>
<keyword evidence="6" id="KW-0479">Metal-binding</keyword>
<evidence type="ECO:0000259" key="8">
    <source>
        <dbReference type="PROSITE" id="PS50089"/>
    </source>
</evidence>
<comment type="similarity">
    <text evidence="1">Belongs to the SNF2/RAD54 helicase family.</text>
</comment>
<dbReference type="SUPFAM" id="SSF57850">
    <property type="entry name" value="RING/U-box"/>
    <property type="match status" value="1"/>
</dbReference>
<name>A0AA39U767_9LECA</name>
<dbReference type="GO" id="GO:0004386">
    <property type="term" value="F:helicase activity"/>
    <property type="evidence" value="ECO:0007669"/>
    <property type="project" value="UniProtKB-KW"/>
</dbReference>
<feature type="compositionally biased region" description="Basic residues" evidence="7">
    <location>
        <begin position="1080"/>
        <end position="1090"/>
    </location>
</feature>
<keyword evidence="6" id="KW-0862">Zinc</keyword>
<feature type="compositionally biased region" description="Acidic residues" evidence="7">
    <location>
        <begin position="1013"/>
        <end position="1039"/>
    </location>
</feature>
<dbReference type="GO" id="GO:0005737">
    <property type="term" value="C:cytoplasm"/>
    <property type="evidence" value="ECO:0007669"/>
    <property type="project" value="TreeGrafter"/>
</dbReference>
<dbReference type="PANTHER" id="PTHR45626">
    <property type="entry name" value="TRANSCRIPTION TERMINATION FACTOR 2-RELATED"/>
    <property type="match status" value="1"/>
</dbReference>
<sequence>MDPLTPQARILDLQHQINVTKQQVENIEGGNDHNGVRSMALQGFLTSLEVQLERERSKEHQQQYEKDMKFLDDSEPDSLTATEASRPQTSHTTTEHGTRYTPYAGSSHNTFGGGLATATSSSWNFGSLEDSAPTPDTPALPSVDEHSASGSNSSPDSGFLRPQKRQRESFGVSNDLTGRTAKSMRTTPSPAPTGMTTPTSLGSFEFPEDPELFSLFGGDPKDHMRELREAKAEEKLLEAKKKQEREDEEFARSLVAQGDDFIPSEENYGPGPSTASRSTFQTTFNDQGHLNNSYQMSSSPLPIREDPFSPSSLPIKRENGYHNTGMQLPVKKESNYYNTGTQLPVKHESNYQPQSSRFSTTDYINLCSDDEYDQSNTIASNPSSDLVEIDSQAFNSGNNHMQGYTPQSSYNAYGNVGGNNNADNWGYSTDRFGSIANAARGMYNSAIDLVNNQISSYGNAPMGFGGNPVYDSSGLGMSSNYMGLDYFDQPPQNLAQNVFGRHGIDAQDPANRALVDQYISRVDYVTNDPTRTAAEIKTLLENIRPDEELPPENREGTPEAMKYSLMEHQKLGLSWMKSMEEGSNKGGILADDMGLGKTIQALALMVSRKSDDRLRKTTLIVCPVGLLRQWEREISQKLKPSHQLRTYVLHGEKRSVTWDKLRSFDVVLTTFGTLGTEYKRREDIDLKKRGNPNWRPTSKQDHLPLLGEESKWYRVIIDEAQCIKNKNTNAAMGAVLLQAVYRFCMTGTPMQNNINELYSLISFLRIKPYCESQKFRHDFSNPLKGHSEGLKKTAMKKLQALLKAILLRRTKKSKIDGKPILNLPERSTEARHAEFSQDEHEFYQALQTRTQLQFNKFLKAGTIGKHYSNILVLLLRLRQACCHPHLIKDFSQASGAMDVSPEDMMKLAKELAPDVVARIKEQSLSNDDCALECPVCMDMTDNSTIFFPCGHNTCSECFARISDPSQAVADGVAEGRTSVKCPNCRGSVSPAKVMDHTAFKRVYMPEKIREALEEEAPDDVETTDSSDSDSDDGEDDDEVDSKGNIKGFVVEDGVVDDPSETEDEQGHGYRPGKTPFEKSKKVRKLNKGKGKATEKPPKKTLAQLKKEGSHNLKARRRYLKRLQKDWIPSAKTEKTMEILRAIQERKDPETKQCEKTIIFSQFTSLLDLLEVPIAHEGWEYARYDGSMSANARNEAVMEFSDKRSCKILLVSLKAGNSGLNLIAASQVIMLDPFWNPYIEEQAIDRAHRIGQQKPVRVHRIIVENTVEDRILALQEKKRELIEAALDENASKSISRLGVRELGFLFSGQTKFFQPFQAYTYEVPFAAVYNV</sequence>
<feature type="compositionally biased region" description="Basic and acidic residues" evidence="7">
    <location>
        <begin position="56"/>
        <end position="72"/>
    </location>
</feature>
<dbReference type="InterPro" id="IPR050628">
    <property type="entry name" value="SNF2_RAD54_helicase_TF"/>
</dbReference>
<evidence type="ECO:0000256" key="7">
    <source>
        <dbReference type="SAM" id="MobiDB-lite"/>
    </source>
</evidence>
<dbReference type="InterPro" id="IPR027417">
    <property type="entry name" value="P-loop_NTPase"/>
</dbReference>
<evidence type="ECO:0000256" key="4">
    <source>
        <dbReference type="ARBA" id="ARBA00022806"/>
    </source>
</evidence>
<keyword evidence="3" id="KW-0378">Hydrolase</keyword>
<dbReference type="Gene3D" id="3.40.50.300">
    <property type="entry name" value="P-loop containing nucleotide triphosphate hydrolases"/>
    <property type="match status" value="1"/>
</dbReference>
<dbReference type="GO" id="GO:0016787">
    <property type="term" value="F:hydrolase activity"/>
    <property type="evidence" value="ECO:0007669"/>
    <property type="project" value="UniProtKB-KW"/>
</dbReference>
<dbReference type="Proteomes" id="UP001166286">
    <property type="component" value="Unassembled WGS sequence"/>
</dbReference>
<reference evidence="11" key="1">
    <citation type="submission" date="2023-03" db="EMBL/GenBank/DDBJ databases">
        <title>Complete genome of Cladonia borealis.</title>
        <authorList>
            <person name="Park H."/>
        </authorList>
    </citation>
    <scope>NUCLEOTIDE SEQUENCE</scope>
    <source>
        <strain evidence="11">ANT050790</strain>
    </source>
</reference>
<dbReference type="EMBL" id="JAFEKC020000019">
    <property type="protein sequence ID" value="KAK0509291.1"/>
    <property type="molecule type" value="Genomic_DNA"/>
</dbReference>
<evidence type="ECO:0000313" key="11">
    <source>
        <dbReference type="EMBL" id="KAK0509291.1"/>
    </source>
</evidence>
<dbReference type="InterPro" id="IPR001841">
    <property type="entry name" value="Znf_RING"/>
</dbReference>
<gene>
    <name evidence="11" type="ORF">JMJ35_008662</name>
</gene>
<organism evidence="11 12">
    <name type="scientific">Cladonia borealis</name>
    <dbReference type="NCBI Taxonomy" id="184061"/>
    <lineage>
        <taxon>Eukaryota</taxon>
        <taxon>Fungi</taxon>
        <taxon>Dikarya</taxon>
        <taxon>Ascomycota</taxon>
        <taxon>Pezizomycotina</taxon>
        <taxon>Lecanoromycetes</taxon>
        <taxon>OSLEUM clade</taxon>
        <taxon>Lecanoromycetidae</taxon>
        <taxon>Lecanorales</taxon>
        <taxon>Lecanorineae</taxon>
        <taxon>Cladoniaceae</taxon>
        <taxon>Cladonia</taxon>
    </lineage>
</organism>
<proteinExistence type="inferred from homology"/>
<dbReference type="PROSITE" id="PS51192">
    <property type="entry name" value="HELICASE_ATP_BIND_1"/>
    <property type="match status" value="1"/>
</dbReference>
<feature type="domain" description="Helicase C-terminal" evidence="10">
    <location>
        <begin position="1134"/>
        <end position="1297"/>
    </location>
</feature>
<dbReference type="CDD" id="cd18793">
    <property type="entry name" value="SF2_C_SNF"/>
    <property type="match status" value="1"/>
</dbReference>
<dbReference type="InterPro" id="IPR013083">
    <property type="entry name" value="Znf_RING/FYVE/PHD"/>
</dbReference>
<feature type="compositionally biased region" description="Acidic residues" evidence="7">
    <location>
        <begin position="1053"/>
        <end position="1063"/>
    </location>
</feature>
<evidence type="ECO:0000259" key="10">
    <source>
        <dbReference type="PROSITE" id="PS51194"/>
    </source>
</evidence>
<dbReference type="InterPro" id="IPR000330">
    <property type="entry name" value="SNF2_N"/>
</dbReference>
<comment type="caution">
    <text evidence="11">The sequence shown here is derived from an EMBL/GenBank/DDBJ whole genome shotgun (WGS) entry which is preliminary data.</text>
</comment>
<feature type="region of interest" description="Disordered" evidence="7">
    <location>
        <begin position="56"/>
        <end position="106"/>
    </location>
</feature>
<feature type="compositionally biased region" description="Polar residues" evidence="7">
    <location>
        <begin position="273"/>
        <end position="300"/>
    </location>
</feature>
<dbReference type="GO" id="GO:0000724">
    <property type="term" value="P:double-strand break repair via homologous recombination"/>
    <property type="evidence" value="ECO:0007669"/>
    <property type="project" value="TreeGrafter"/>
</dbReference>
<dbReference type="GO" id="GO:0005634">
    <property type="term" value="C:nucleus"/>
    <property type="evidence" value="ECO:0007669"/>
    <property type="project" value="TreeGrafter"/>
</dbReference>
<dbReference type="GO" id="GO:0008094">
    <property type="term" value="F:ATP-dependent activity, acting on DNA"/>
    <property type="evidence" value="ECO:0007669"/>
    <property type="project" value="TreeGrafter"/>
</dbReference>
<dbReference type="InterPro" id="IPR038718">
    <property type="entry name" value="SNF2-like_sf"/>
</dbReference>
<dbReference type="InterPro" id="IPR001650">
    <property type="entry name" value="Helicase_C-like"/>
</dbReference>
<feature type="domain" description="RING-type" evidence="8">
    <location>
        <begin position="933"/>
        <end position="985"/>
    </location>
</feature>
<accession>A0AA39U767</accession>
<dbReference type="Pfam" id="PF00176">
    <property type="entry name" value="SNF2-rel_dom"/>
    <property type="match status" value="1"/>
</dbReference>
<evidence type="ECO:0000256" key="1">
    <source>
        <dbReference type="ARBA" id="ARBA00007025"/>
    </source>
</evidence>
<dbReference type="SMART" id="SM00184">
    <property type="entry name" value="RING"/>
    <property type="match status" value="1"/>
</dbReference>
<feature type="region of interest" description="Disordered" evidence="7">
    <location>
        <begin position="239"/>
        <end position="304"/>
    </location>
</feature>
<dbReference type="PROSITE" id="PS51194">
    <property type="entry name" value="HELICASE_CTER"/>
    <property type="match status" value="1"/>
</dbReference>
<dbReference type="Pfam" id="PF13923">
    <property type="entry name" value="zf-C3HC4_2"/>
    <property type="match status" value="1"/>
</dbReference>
<protein>
    <submittedName>
        <fullName evidence="11">Uncharacterized protein</fullName>
    </submittedName>
</protein>
<evidence type="ECO:0000313" key="12">
    <source>
        <dbReference type="Proteomes" id="UP001166286"/>
    </source>
</evidence>
<dbReference type="Gene3D" id="3.30.40.10">
    <property type="entry name" value="Zinc/RING finger domain, C3HC4 (zinc finger)"/>
    <property type="match status" value="1"/>
</dbReference>
<dbReference type="CDD" id="cd18008">
    <property type="entry name" value="DEXDc_SHPRH-like"/>
    <property type="match status" value="1"/>
</dbReference>
<keyword evidence="2" id="KW-0547">Nucleotide-binding</keyword>
<dbReference type="PROSITE" id="PS50089">
    <property type="entry name" value="ZF_RING_2"/>
    <property type="match status" value="1"/>
</dbReference>
<keyword evidence="5" id="KW-0067">ATP-binding</keyword>
<feature type="region of interest" description="Disordered" evidence="7">
    <location>
        <begin position="126"/>
        <end position="197"/>
    </location>
</feature>
<dbReference type="GO" id="GO:0008270">
    <property type="term" value="F:zinc ion binding"/>
    <property type="evidence" value="ECO:0007669"/>
    <property type="project" value="UniProtKB-KW"/>
</dbReference>
<dbReference type="SMART" id="SM00487">
    <property type="entry name" value="DEXDc"/>
    <property type="match status" value="1"/>
</dbReference>
<evidence type="ECO:0000256" key="5">
    <source>
        <dbReference type="ARBA" id="ARBA00022840"/>
    </source>
</evidence>
<keyword evidence="12" id="KW-1185">Reference proteome</keyword>
<dbReference type="Gene3D" id="3.40.50.10810">
    <property type="entry name" value="Tandem AAA-ATPase domain"/>
    <property type="match status" value="1"/>
</dbReference>